<evidence type="ECO:0000313" key="5">
    <source>
        <dbReference type="EMBL" id="DAZ99344.1"/>
    </source>
</evidence>
<feature type="region of interest" description="Disordered" evidence="1">
    <location>
        <begin position="34"/>
        <end position="55"/>
    </location>
</feature>
<proteinExistence type="predicted"/>
<evidence type="ECO:0000313" key="6">
    <source>
        <dbReference type="Proteomes" id="UP001146120"/>
    </source>
</evidence>
<dbReference type="EMBL" id="DAKRPA010000085">
    <property type="protein sequence ID" value="DAZ99344.1"/>
    <property type="molecule type" value="Genomic_DNA"/>
</dbReference>
<feature type="transmembrane region" description="Helical" evidence="2">
    <location>
        <begin position="148"/>
        <end position="169"/>
    </location>
</feature>
<accession>A0AAV2Z3L6</accession>
<dbReference type="PANTHER" id="PTHR34737:SF2">
    <property type="entry name" value="EF-HAND DOMAIN-CONTAINING PROTEIN"/>
    <property type="match status" value="1"/>
</dbReference>
<keyword evidence="2" id="KW-0812">Transmembrane</keyword>
<feature type="signal peptide" evidence="3">
    <location>
        <begin position="1"/>
        <end position="23"/>
    </location>
</feature>
<keyword evidence="6" id="KW-1185">Reference proteome</keyword>
<dbReference type="PANTHER" id="PTHR34737">
    <property type="entry name" value="EF-HAND DOMAIN-CONTAINING PROTEIN"/>
    <property type="match status" value="1"/>
</dbReference>
<dbReference type="AlphaFoldDB" id="A0AAV2Z3L6"/>
<keyword evidence="2" id="KW-1133">Transmembrane helix</keyword>
<reference evidence="5" key="1">
    <citation type="submission" date="2022-11" db="EMBL/GenBank/DDBJ databases">
        <authorList>
            <person name="Morgan W.R."/>
            <person name="Tartar A."/>
        </authorList>
    </citation>
    <scope>NUCLEOTIDE SEQUENCE</scope>
    <source>
        <strain evidence="5">ARSEF 373</strain>
    </source>
</reference>
<protein>
    <recommendedName>
        <fullName evidence="4">Temptin Cys/Cys disulfide domain-containing protein</fullName>
    </recommendedName>
</protein>
<feature type="chain" id="PRO_5043315450" description="Temptin Cys/Cys disulfide domain-containing protein" evidence="3">
    <location>
        <begin position="24"/>
        <end position="172"/>
    </location>
</feature>
<reference evidence="5" key="2">
    <citation type="journal article" date="2023" name="Microbiol Resour">
        <title>Decontamination and Annotation of the Draft Genome Sequence of the Oomycete Lagenidium giganteum ARSEF 373.</title>
        <authorList>
            <person name="Morgan W.R."/>
            <person name="Tartar A."/>
        </authorList>
    </citation>
    <scope>NUCLEOTIDE SEQUENCE</scope>
    <source>
        <strain evidence="5">ARSEF 373</strain>
    </source>
</reference>
<keyword evidence="3" id="KW-0732">Signal</keyword>
<dbReference type="Proteomes" id="UP001146120">
    <property type="component" value="Unassembled WGS sequence"/>
</dbReference>
<sequence length="172" mass="18181">MPWNSKLPFTLFAVTAWSLPLEARREYVSRLPNGDGVPNVPALGHSDPNGGNGRLNAFGDDFDSYGKKWTLGLCEADSDSDGQTNGEELGDPCCEWDKSINTKVRWSTGLSDPGNKSSKSDSSLWASLNCSNVTQISGAQPMASGSSLIVTLIATIAAVALSLSAQVLAPDF</sequence>
<keyword evidence="2" id="KW-0472">Membrane</keyword>
<evidence type="ECO:0000259" key="4">
    <source>
        <dbReference type="Pfam" id="PF24784"/>
    </source>
</evidence>
<dbReference type="Pfam" id="PF24784">
    <property type="entry name" value="Temptin_C"/>
    <property type="match status" value="1"/>
</dbReference>
<dbReference type="InterPro" id="IPR055313">
    <property type="entry name" value="Temptin-like"/>
</dbReference>
<feature type="domain" description="Temptin Cys/Cys disulfide" evidence="4">
    <location>
        <begin position="22"/>
        <end position="114"/>
    </location>
</feature>
<comment type="caution">
    <text evidence="5">The sequence shown here is derived from an EMBL/GenBank/DDBJ whole genome shotgun (WGS) entry which is preliminary data.</text>
</comment>
<gene>
    <name evidence="5" type="ORF">N0F65_005195</name>
</gene>
<evidence type="ECO:0000256" key="3">
    <source>
        <dbReference type="SAM" id="SignalP"/>
    </source>
</evidence>
<name>A0AAV2Z3L6_9STRA</name>
<evidence type="ECO:0000256" key="2">
    <source>
        <dbReference type="SAM" id="Phobius"/>
    </source>
</evidence>
<evidence type="ECO:0000256" key="1">
    <source>
        <dbReference type="SAM" id="MobiDB-lite"/>
    </source>
</evidence>
<organism evidence="5 6">
    <name type="scientific">Lagenidium giganteum</name>
    <dbReference type="NCBI Taxonomy" id="4803"/>
    <lineage>
        <taxon>Eukaryota</taxon>
        <taxon>Sar</taxon>
        <taxon>Stramenopiles</taxon>
        <taxon>Oomycota</taxon>
        <taxon>Peronosporomycetes</taxon>
        <taxon>Pythiales</taxon>
        <taxon>Pythiaceae</taxon>
    </lineage>
</organism>
<dbReference type="InterPro" id="IPR057626">
    <property type="entry name" value="S-S_Temptin"/>
</dbReference>